<dbReference type="Pfam" id="PF01546">
    <property type="entry name" value="Peptidase_M20"/>
    <property type="match status" value="1"/>
</dbReference>
<dbReference type="SUPFAM" id="SSF53187">
    <property type="entry name" value="Zn-dependent exopeptidases"/>
    <property type="match status" value="1"/>
</dbReference>
<dbReference type="InterPro" id="IPR017439">
    <property type="entry name" value="Amidohydrolase"/>
</dbReference>
<proteinExistence type="predicted"/>
<dbReference type="PANTHER" id="PTHR11014:SF63">
    <property type="entry name" value="METALLOPEPTIDASE, PUTATIVE (AFU_ORTHOLOGUE AFUA_6G09600)-RELATED"/>
    <property type="match status" value="1"/>
</dbReference>
<dbReference type="PANTHER" id="PTHR11014">
    <property type="entry name" value="PEPTIDASE M20 FAMILY MEMBER"/>
    <property type="match status" value="1"/>
</dbReference>
<accession>A0ABP7F7X5</accession>
<protein>
    <recommendedName>
        <fullName evidence="3">Amidohydrolase</fullName>
    </recommendedName>
</protein>
<sequence>MLGVIEGGKPGPVIGLRADIDALPITEMSGEPFSSEKEGVMHACGHDAHTAMLYGTAKNLLNRREEIEGTILLIFQPAEEQSPTGGSQRMIDDGVFDEYKPEVLIAQHVWPQLPPGEFGVMAA</sequence>
<comment type="caution">
    <text evidence="1">The sequence shown here is derived from an EMBL/GenBank/DDBJ whole genome shotgun (WGS) entry which is preliminary data.</text>
</comment>
<name>A0ABP7F7X5_9STAP</name>
<gene>
    <name evidence="1" type="ORF">GCM10022378_21740</name>
</gene>
<evidence type="ECO:0000313" key="1">
    <source>
        <dbReference type="EMBL" id="GAA3733149.1"/>
    </source>
</evidence>
<dbReference type="Gene3D" id="3.40.630.10">
    <property type="entry name" value="Zn peptidases"/>
    <property type="match status" value="1"/>
</dbReference>
<keyword evidence="2" id="KW-1185">Reference proteome</keyword>
<reference evidence="2" key="1">
    <citation type="journal article" date="2019" name="Int. J. Syst. Evol. Microbiol.">
        <title>The Global Catalogue of Microorganisms (GCM) 10K type strain sequencing project: providing services to taxonomists for standard genome sequencing and annotation.</title>
        <authorList>
            <consortium name="The Broad Institute Genomics Platform"/>
            <consortium name="The Broad Institute Genome Sequencing Center for Infectious Disease"/>
            <person name="Wu L."/>
            <person name="Ma J."/>
        </authorList>
    </citation>
    <scope>NUCLEOTIDE SEQUENCE [LARGE SCALE GENOMIC DNA]</scope>
    <source>
        <strain evidence="2">JCM 16981</strain>
    </source>
</reference>
<dbReference type="EMBL" id="BAABCK010000069">
    <property type="protein sequence ID" value="GAA3733149.1"/>
    <property type="molecule type" value="Genomic_DNA"/>
</dbReference>
<dbReference type="Proteomes" id="UP001500920">
    <property type="component" value="Unassembled WGS sequence"/>
</dbReference>
<dbReference type="InterPro" id="IPR002933">
    <property type="entry name" value="Peptidase_M20"/>
</dbReference>
<evidence type="ECO:0008006" key="3">
    <source>
        <dbReference type="Google" id="ProtNLM"/>
    </source>
</evidence>
<evidence type="ECO:0000313" key="2">
    <source>
        <dbReference type="Proteomes" id="UP001500920"/>
    </source>
</evidence>
<dbReference type="RefSeq" id="WP_344704344.1">
    <property type="nucleotide sequence ID" value="NZ_BAABCK010000069.1"/>
</dbReference>
<organism evidence="1 2">
    <name type="scientific">Salinicoccus jeotgali</name>
    <dbReference type="NCBI Taxonomy" id="381634"/>
    <lineage>
        <taxon>Bacteria</taxon>
        <taxon>Bacillati</taxon>
        <taxon>Bacillota</taxon>
        <taxon>Bacilli</taxon>
        <taxon>Bacillales</taxon>
        <taxon>Staphylococcaceae</taxon>
        <taxon>Salinicoccus</taxon>
    </lineage>
</organism>